<dbReference type="SMART" id="SM00060">
    <property type="entry name" value="FN3"/>
    <property type="match status" value="2"/>
</dbReference>
<sequence length="354" mass="38911">MQGISQAAVILNDEPLPPHFSWSFVSSTIIQLSWDVRRLAVLKAEELNMAVIPLKKNGTSKSVDFQLGEITFDELDPETTSTVIFEPIRNGTSIFIYRNSIKTLPEGSVTRKTHPLPHFYWIRMRYNTFSLLWSAKRFATFGIEQVNMSAHPTTGHGSTKFKTASVTAEEIILDGLMPDTLYEVKTEAIGSNNTMFYQLIYLASWPTGKSNSLCISCILFPVLNLCRCGGLILEDSTNNHSSLIAPYLVQPPTGRALSTTQIELTWHEPTSPNGILNPYIVACFDTASGGAPISVKVNDNKTTTTRVDGLQPNTGYLCRLEASTIPADGQSPADCVNVSVLSPPIRTMTTSESE</sequence>
<reference evidence="4" key="1">
    <citation type="submission" date="2017-02" db="UniProtKB">
        <authorList>
            <consortium name="WormBaseParasite"/>
        </authorList>
    </citation>
    <scope>IDENTIFICATION</scope>
</reference>
<dbReference type="STRING" id="60517.A0A0R3WAV5"/>
<reference evidence="2 3" key="2">
    <citation type="submission" date="2018-11" db="EMBL/GenBank/DDBJ databases">
        <authorList>
            <consortium name="Pathogen Informatics"/>
        </authorList>
    </citation>
    <scope>NUCLEOTIDE SEQUENCE [LARGE SCALE GENOMIC DNA]</scope>
</reference>
<evidence type="ECO:0000313" key="3">
    <source>
        <dbReference type="Proteomes" id="UP000282613"/>
    </source>
</evidence>
<protein>
    <submittedName>
        <fullName evidence="4">Fibronectin type-III domain-containing protein</fullName>
    </submittedName>
</protein>
<dbReference type="EMBL" id="UYRS01018662">
    <property type="protein sequence ID" value="VDK38884.1"/>
    <property type="molecule type" value="Genomic_DNA"/>
</dbReference>
<dbReference type="Proteomes" id="UP000282613">
    <property type="component" value="Unassembled WGS sequence"/>
</dbReference>
<dbReference type="AlphaFoldDB" id="A0A0R3WAV5"/>
<proteinExistence type="predicted"/>
<evidence type="ECO:0000259" key="1">
    <source>
        <dbReference type="PROSITE" id="PS50853"/>
    </source>
</evidence>
<dbReference type="CDD" id="cd00063">
    <property type="entry name" value="FN3"/>
    <property type="match status" value="1"/>
</dbReference>
<keyword evidence="3" id="KW-1185">Reference proteome</keyword>
<dbReference type="InterPro" id="IPR003961">
    <property type="entry name" value="FN3_dom"/>
</dbReference>
<evidence type="ECO:0000313" key="4">
    <source>
        <dbReference type="WBParaSite" id="TASK_0000771201-mRNA-1"/>
    </source>
</evidence>
<accession>A0A0R3WAV5</accession>
<organism evidence="4">
    <name type="scientific">Taenia asiatica</name>
    <name type="common">Asian tapeworm</name>
    <dbReference type="NCBI Taxonomy" id="60517"/>
    <lineage>
        <taxon>Eukaryota</taxon>
        <taxon>Metazoa</taxon>
        <taxon>Spiralia</taxon>
        <taxon>Lophotrochozoa</taxon>
        <taxon>Platyhelminthes</taxon>
        <taxon>Cestoda</taxon>
        <taxon>Eucestoda</taxon>
        <taxon>Cyclophyllidea</taxon>
        <taxon>Taeniidae</taxon>
        <taxon>Taenia</taxon>
    </lineage>
</organism>
<dbReference type="PROSITE" id="PS50853">
    <property type="entry name" value="FN3"/>
    <property type="match status" value="1"/>
</dbReference>
<name>A0A0R3WAV5_TAEAS</name>
<gene>
    <name evidence="2" type="ORF">TASK_LOCUS7713</name>
</gene>
<feature type="domain" description="Fibronectin type-III" evidence="1">
    <location>
        <begin position="248"/>
        <end position="343"/>
    </location>
</feature>
<dbReference type="Gene3D" id="2.60.40.10">
    <property type="entry name" value="Immunoglobulins"/>
    <property type="match status" value="1"/>
</dbReference>
<dbReference type="InterPro" id="IPR013783">
    <property type="entry name" value="Ig-like_fold"/>
</dbReference>
<dbReference type="SUPFAM" id="SSF49265">
    <property type="entry name" value="Fibronectin type III"/>
    <property type="match status" value="1"/>
</dbReference>
<dbReference type="InterPro" id="IPR036116">
    <property type="entry name" value="FN3_sf"/>
</dbReference>
<evidence type="ECO:0000313" key="2">
    <source>
        <dbReference type="EMBL" id="VDK38884.1"/>
    </source>
</evidence>
<dbReference type="WBParaSite" id="TASK_0000771201-mRNA-1">
    <property type="protein sequence ID" value="TASK_0000771201-mRNA-1"/>
    <property type="gene ID" value="TASK_0000771201"/>
</dbReference>
<dbReference type="OrthoDB" id="9998666at2759"/>
<dbReference type="Pfam" id="PF00041">
    <property type="entry name" value="fn3"/>
    <property type="match status" value="1"/>
</dbReference>